<dbReference type="InterPro" id="IPR007599">
    <property type="entry name" value="DER1"/>
</dbReference>
<gene>
    <name evidence="9" type="ORF">HYFRA_00000705</name>
</gene>
<name>A0A9N9KQ23_9HELO</name>
<evidence type="ECO:0000313" key="10">
    <source>
        <dbReference type="Proteomes" id="UP000696280"/>
    </source>
</evidence>
<dbReference type="EMBL" id="CAJVRL010000045">
    <property type="protein sequence ID" value="CAG8951970.1"/>
    <property type="molecule type" value="Genomic_DNA"/>
</dbReference>
<keyword evidence="4 7" id="KW-0256">Endoplasmic reticulum</keyword>
<evidence type="ECO:0000256" key="8">
    <source>
        <dbReference type="SAM" id="MobiDB-lite"/>
    </source>
</evidence>
<evidence type="ECO:0000256" key="6">
    <source>
        <dbReference type="ARBA" id="ARBA00023136"/>
    </source>
</evidence>
<organism evidence="9 10">
    <name type="scientific">Hymenoscyphus fraxineus</name>
    <dbReference type="NCBI Taxonomy" id="746836"/>
    <lineage>
        <taxon>Eukaryota</taxon>
        <taxon>Fungi</taxon>
        <taxon>Dikarya</taxon>
        <taxon>Ascomycota</taxon>
        <taxon>Pezizomycotina</taxon>
        <taxon>Leotiomycetes</taxon>
        <taxon>Helotiales</taxon>
        <taxon>Helotiaceae</taxon>
        <taxon>Hymenoscyphus</taxon>
    </lineage>
</organism>
<evidence type="ECO:0000256" key="5">
    <source>
        <dbReference type="ARBA" id="ARBA00022989"/>
    </source>
</evidence>
<evidence type="ECO:0000256" key="1">
    <source>
        <dbReference type="ARBA" id="ARBA00004477"/>
    </source>
</evidence>
<evidence type="ECO:0000256" key="2">
    <source>
        <dbReference type="ARBA" id="ARBA00008917"/>
    </source>
</evidence>
<evidence type="ECO:0000256" key="7">
    <source>
        <dbReference type="RuleBase" id="RU363059"/>
    </source>
</evidence>
<keyword evidence="6 7" id="KW-0472">Membrane</keyword>
<dbReference type="GO" id="GO:0005789">
    <property type="term" value="C:endoplasmic reticulum membrane"/>
    <property type="evidence" value="ECO:0007669"/>
    <property type="project" value="UniProtKB-SubCell"/>
</dbReference>
<keyword evidence="10" id="KW-1185">Reference proteome</keyword>
<feature type="transmembrane region" description="Helical" evidence="7">
    <location>
        <begin position="52"/>
        <end position="70"/>
    </location>
</feature>
<comment type="similarity">
    <text evidence="2 7">Belongs to the derlin family.</text>
</comment>
<comment type="caution">
    <text evidence="9">The sequence shown here is derived from an EMBL/GenBank/DDBJ whole genome shotgun (WGS) entry which is preliminary data.</text>
</comment>
<evidence type="ECO:0000256" key="3">
    <source>
        <dbReference type="ARBA" id="ARBA00022692"/>
    </source>
</evidence>
<feature type="transmembrane region" description="Helical" evidence="7">
    <location>
        <begin position="20"/>
        <end position="40"/>
    </location>
</feature>
<proteinExistence type="inferred from homology"/>
<keyword evidence="5 7" id="KW-1133">Transmembrane helix</keyword>
<dbReference type="OrthoDB" id="19102at2759"/>
<feature type="transmembrane region" description="Helical" evidence="7">
    <location>
        <begin position="147"/>
        <end position="170"/>
    </location>
</feature>
<keyword evidence="3 7" id="KW-0812">Transmembrane</keyword>
<dbReference type="PANTHER" id="PTHR11009">
    <property type="entry name" value="DER1-LIKE PROTEIN, DERLIN"/>
    <property type="match status" value="1"/>
</dbReference>
<evidence type="ECO:0000256" key="4">
    <source>
        <dbReference type="ARBA" id="ARBA00022824"/>
    </source>
</evidence>
<reference evidence="9" key="1">
    <citation type="submission" date="2021-07" db="EMBL/GenBank/DDBJ databases">
        <authorList>
            <person name="Durling M."/>
        </authorList>
    </citation>
    <scope>NUCLEOTIDE SEQUENCE</scope>
</reference>
<comment type="subcellular location">
    <subcellularLocation>
        <location evidence="1 7">Endoplasmic reticulum membrane</location>
        <topology evidence="1 7">Multi-pass membrane protein</topology>
    </subcellularLocation>
</comment>
<feature type="transmembrane region" description="Helical" evidence="7">
    <location>
        <begin position="176"/>
        <end position="196"/>
    </location>
</feature>
<dbReference type="Proteomes" id="UP000696280">
    <property type="component" value="Unassembled WGS sequence"/>
</dbReference>
<feature type="transmembrane region" description="Helical" evidence="7">
    <location>
        <begin position="102"/>
        <end position="135"/>
    </location>
</feature>
<protein>
    <recommendedName>
        <fullName evidence="7">Derlin</fullName>
    </recommendedName>
</protein>
<dbReference type="Pfam" id="PF04511">
    <property type="entry name" value="DER1"/>
    <property type="match status" value="1"/>
</dbReference>
<accession>A0A9N9KQ23</accession>
<feature type="region of interest" description="Disordered" evidence="8">
    <location>
        <begin position="227"/>
        <end position="261"/>
    </location>
</feature>
<dbReference type="AlphaFoldDB" id="A0A9N9KQ23"/>
<comment type="function">
    <text evidence="7">May be involved in the degradation of misfolded endoplasmic reticulum (ER) luminal proteins.</text>
</comment>
<dbReference type="GO" id="GO:0006950">
    <property type="term" value="P:response to stress"/>
    <property type="evidence" value="ECO:0007669"/>
    <property type="project" value="UniProtKB-ARBA"/>
</dbReference>
<sequence>MSALEYWRQCPPISRTIATSAAVMSILIHTKMISYVHFVFYPPFLMKLPPNIWSIATCFLLTGSGFQIIMDTYFSLADSRAVYTYSAKLETTSPKFSQPGDFFTYILFVCFTSLGLCYLITGPGFYTSALILALCYTGSQDSRGQMATLYVVTIPAQWMPYCLILMTWVMAGTTPAIVSLIGLMSAHLHLFLTKLWPEFGGGRNLLPTPGFIRRMWEAKQTTVTNRGYGTAIAPGRPKSAEQGSGPLPDSWKSRGSGHRLG</sequence>
<evidence type="ECO:0000313" key="9">
    <source>
        <dbReference type="EMBL" id="CAG8951970.1"/>
    </source>
</evidence>